<organism evidence="1 2">
    <name type="scientific">Aquibacillus halophilus</name>
    <dbReference type="NCBI Taxonomy" id="930132"/>
    <lineage>
        <taxon>Bacteria</taxon>
        <taxon>Bacillati</taxon>
        <taxon>Bacillota</taxon>
        <taxon>Bacilli</taxon>
        <taxon>Bacillales</taxon>
        <taxon>Bacillaceae</taxon>
        <taxon>Aquibacillus</taxon>
    </lineage>
</organism>
<comment type="caution">
    <text evidence="1">The sequence shown here is derived from an EMBL/GenBank/DDBJ whole genome shotgun (WGS) entry which is preliminary data.</text>
</comment>
<proteinExistence type="predicted"/>
<keyword evidence="2" id="KW-1185">Reference proteome</keyword>
<dbReference type="EMBL" id="WJNG01000006">
    <property type="protein sequence ID" value="MRH42746.1"/>
    <property type="molecule type" value="Genomic_DNA"/>
</dbReference>
<accession>A0A6A8DE02</accession>
<dbReference type="AlphaFoldDB" id="A0A6A8DE02"/>
<dbReference type="RefSeq" id="WP_153736391.1">
    <property type="nucleotide sequence ID" value="NZ_WJNG01000006.1"/>
</dbReference>
<name>A0A6A8DE02_9BACI</name>
<evidence type="ECO:0000313" key="1">
    <source>
        <dbReference type="EMBL" id="MRH42746.1"/>
    </source>
</evidence>
<reference evidence="1" key="1">
    <citation type="submission" date="2019-11" db="EMBL/GenBank/DDBJ databases">
        <authorList>
            <person name="Li J."/>
        </authorList>
    </citation>
    <scope>NUCLEOTIDE SEQUENCE</scope>
    <source>
        <strain evidence="1">B6B</strain>
    </source>
</reference>
<dbReference type="Proteomes" id="UP000799092">
    <property type="component" value="Unassembled WGS sequence"/>
</dbReference>
<dbReference type="OrthoDB" id="38684at2"/>
<gene>
    <name evidence="1" type="ORF">GH741_08600</name>
</gene>
<protein>
    <submittedName>
        <fullName evidence="1">Uncharacterized protein</fullName>
    </submittedName>
</protein>
<sequence>MWVFYVNRGQGIASFVIQDKDHAITEFFPSDKSYQSIFTQGFRTFIKFEHEGQPVMLEPFSVQSEFSYIEEKMEITENRLVLSYENKRYGVSVKFEYFTLPHAPVAGLVRHVTIPDLLHGASPRGFTGYFYNC</sequence>
<evidence type="ECO:0000313" key="2">
    <source>
        <dbReference type="Proteomes" id="UP000799092"/>
    </source>
</evidence>